<evidence type="ECO:0000313" key="2">
    <source>
        <dbReference type="EMBL" id="CDJ34374.1"/>
    </source>
</evidence>
<name>U6K8W9_9EIME</name>
<organism evidence="2 3">
    <name type="scientific">Eimeria mitis</name>
    <dbReference type="NCBI Taxonomy" id="44415"/>
    <lineage>
        <taxon>Eukaryota</taxon>
        <taxon>Sar</taxon>
        <taxon>Alveolata</taxon>
        <taxon>Apicomplexa</taxon>
        <taxon>Conoidasida</taxon>
        <taxon>Coccidia</taxon>
        <taxon>Eucoccidiorida</taxon>
        <taxon>Eimeriorina</taxon>
        <taxon>Eimeriidae</taxon>
        <taxon>Eimeria</taxon>
    </lineage>
</organism>
<reference evidence="2" key="1">
    <citation type="submission" date="2013-10" db="EMBL/GenBank/DDBJ databases">
        <title>Genomic analysis of the causative agents of coccidiosis in chickens.</title>
        <authorList>
            <person name="Reid A.J."/>
            <person name="Blake D."/>
            <person name="Billington K."/>
            <person name="Browne H."/>
            <person name="Dunn M."/>
            <person name="Hung S."/>
            <person name="Kawahara F."/>
            <person name="Miranda-Saavedra D."/>
            <person name="Mourier T."/>
            <person name="Nagra H."/>
            <person name="Otto T.D."/>
            <person name="Rawlings N."/>
            <person name="Sanchez A."/>
            <person name="Sanders M."/>
            <person name="Subramaniam C."/>
            <person name="Tay Y."/>
            <person name="Dear P."/>
            <person name="Doerig C."/>
            <person name="Gruber A."/>
            <person name="Parkinson J."/>
            <person name="Shirley M."/>
            <person name="Wan K.L."/>
            <person name="Berriman M."/>
            <person name="Tomley F."/>
            <person name="Pain A."/>
        </authorList>
    </citation>
    <scope>NUCLEOTIDE SEQUENCE [LARGE SCALE GENOMIC DNA]</scope>
    <source>
        <strain evidence="2">Houghton</strain>
    </source>
</reference>
<protein>
    <submittedName>
        <fullName evidence="2">Uncharacterized protein</fullName>
    </submittedName>
</protein>
<feature type="compositionally biased region" description="Low complexity" evidence="1">
    <location>
        <begin position="164"/>
        <end position="175"/>
    </location>
</feature>
<reference evidence="2" key="2">
    <citation type="submission" date="2013-10" db="EMBL/GenBank/DDBJ databases">
        <authorList>
            <person name="Aslett M."/>
        </authorList>
    </citation>
    <scope>NUCLEOTIDE SEQUENCE [LARGE SCALE GENOMIC DNA]</scope>
    <source>
        <strain evidence="2">Houghton</strain>
    </source>
</reference>
<dbReference type="GeneID" id="25376910"/>
<dbReference type="VEuPathDB" id="ToxoDB:EMH_0020050"/>
<gene>
    <name evidence="2" type="ORF">EMH_0020050</name>
</gene>
<dbReference type="AlphaFoldDB" id="U6K8W9"/>
<feature type="region of interest" description="Disordered" evidence="1">
    <location>
        <begin position="127"/>
        <end position="208"/>
    </location>
</feature>
<evidence type="ECO:0000256" key="1">
    <source>
        <dbReference type="SAM" id="MobiDB-lite"/>
    </source>
</evidence>
<dbReference type="EMBL" id="HG686487">
    <property type="protein sequence ID" value="CDJ34374.1"/>
    <property type="molecule type" value="Genomic_DNA"/>
</dbReference>
<accession>U6K8W9</accession>
<keyword evidence="3" id="KW-1185">Reference proteome</keyword>
<dbReference type="Proteomes" id="UP000030744">
    <property type="component" value="Unassembled WGS sequence"/>
</dbReference>
<proteinExistence type="predicted"/>
<feature type="region of interest" description="Disordered" evidence="1">
    <location>
        <begin position="260"/>
        <end position="300"/>
    </location>
</feature>
<evidence type="ECO:0000313" key="3">
    <source>
        <dbReference type="Proteomes" id="UP000030744"/>
    </source>
</evidence>
<sequence length="300" mass="32142">MDYGGSSLAPRERWLKLDQLLTLQELALTKVQYGMQFLADRCQEEGEPLSEEAEQEYMRPLYKISDSRKDHVLRDEILGRWLVNKLSKVRRFGLVPPQKLTEILNGPQLPFEELRKQLEDITFGQTQQQISQRASEQTASAAGRQAVEASLSTDVRAGQADRTSSSPKGSSSPEASVEHGQPAGVERSAALASRDSGASGGPEPSERLDLAGRADAFAFAGAGGASWSVPAASHQVPEIHVSPLTSGSYGDSETFSAAEASASLGMLPPPDSGAARPMTFSGQSAKPDSAEVSARFWTPP</sequence>
<dbReference type="RefSeq" id="XP_013356937.1">
    <property type="nucleotide sequence ID" value="XM_013501483.1"/>
</dbReference>
<feature type="compositionally biased region" description="Polar residues" evidence="1">
    <location>
        <begin position="127"/>
        <end position="140"/>
    </location>
</feature>